<evidence type="ECO:0000256" key="6">
    <source>
        <dbReference type="ARBA" id="ARBA00023136"/>
    </source>
</evidence>
<protein>
    <submittedName>
        <fullName evidence="8">Undecaprenyl-diphosphatase</fullName>
    </submittedName>
</protein>
<keyword evidence="3" id="KW-0812">Transmembrane</keyword>
<dbReference type="RefSeq" id="WP_084110994.1">
    <property type="nucleotide sequence ID" value="NZ_FNEI01000006.1"/>
</dbReference>
<dbReference type="AlphaFoldDB" id="A0A1G8Q0N3"/>
<evidence type="ECO:0000256" key="4">
    <source>
        <dbReference type="ARBA" id="ARBA00022801"/>
    </source>
</evidence>
<dbReference type="InterPro" id="IPR036938">
    <property type="entry name" value="PAP2/HPO_sf"/>
</dbReference>
<dbReference type="GO" id="GO:0016787">
    <property type="term" value="F:hydrolase activity"/>
    <property type="evidence" value="ECO:0007669"/>
    <property type="project" value="UniProtKB-KW"/>
</dbReference>
<dbReference type="Proteomes" id="UP000182130">
    <property type="component" value="Unassembled WGS sequence"/>
</dbReference>
<evidence type="ECO:0000313" key="8">
    <source>
        <dbReference type="EMBL" id="SDI98304.1"/>
    </source>
</evidence>
<keyword evidence="2" id="KW-1003">Cell membrane</keyword>
<dbReference type="OrthoDB" id="5289372at2"/>
<keyword evidence="5" id="KW-1133">Transmembrane helix</keyword>
<evidence type="ECO:0000256" key="3">
    <source>
        <dbReference type="ARBA" id="ARBA00022692"/>
    </source>
</evidence>
<keyword evidence="4" id="KW-0378">Hydrolase</keyword>
<dbReference type="PANTHER" id="PTHR14969:SF62">
    <property type="entry name" value="DECAPRENYLPHOSPHORYL-5-PHOSPHORIBOSE PHOSPHATASE RV3807C-RELATED"/>
    <property type="match status" value="1"/>
</dbReference>
<comment type="subcellular location">
    <subcellularLocation>
        <location evidence="1">Cell membrane</location>
        <topology evidence="1">Multi-pass membrane protein</topology>
    </subcellularLocation>
</comment>
<evidence type="ECO:0000256" key="2">
    <source>
        <dbReference type="ARBA" id="ARBA00022475"/>
    </source>
</evidence>
<dbReference type="GO" id="GO:0005886">
    <property type="term" value="C:plasma membrane"/>
    <property type="evidence" value="ECO:0007669"/>
    <property type="project" value="UniProtKB-SubCell"/>
</dbReference>
<dbReference type="Gene3D" id="1.20.144.10">
    <property type="entry name" value="Phosphatidic acid phosphatase type 2/haloperoxidase"/>
    <property type="match status" value="1"/>
</dbReference>
<gene>
    <name evidence="8" type="ORF">SAMN05216555_10627</name>
</gene>
<feature type="domain" description="Phosphatidic acid phosphatase type 2/haloperoxidase" evidence="7">
    <location>
        <begin position="95"/>
        <end position="198"/>
    </location>
</feature>
<keyword evidence="6" id="KW-0472">Membrane</keyword>
<dbReference type="PANTHER" id="PTHR14969">
    <property type="entry name" value="SPHINGOSINE-1-PHOSPHATE PHOSPHOHYDROLASE"/>
    <property type="match status" value="1"/>
</dbReference>
<dbReference type="Pfam" id="PF01569">
    <property type="entry name" value="PAP2"/>
    <property type="match status" value="1"/>
</dbReference>
<name>A0A1G8Q0N3_9MICC</name>
<dbReference type="SUPFAM" id="SSF48317">
    <property type="entry name" value="Acid phosphatase/Vanadium-dependent haloperoxidase"/>
    <property type="match status" value="1"/>
</dbReference>
<dbReference type="STRING" id="1045773.SAMN05216555_10627"/>
<organism evidence="8 9">
    <name type="scientific">Arthrobacter cupressi</name>
    <dbReference type="NCBI Taxonomy" id="1045773"/>
    <lineage>
        <taxon>Bacteria</taxon>
        <taxon>Bacillati</taxon>
        <taxon>Actinomycetota</taxon>
        <taxon>Actinomycetes</taxon>
        <taxon>Micrococcales</taxon>
        <taxon>Micrococcaceae</taxon>
        <taxon>Arthrobacter</taxon>
    </lineage>
</organism>
<keyword evidence="9" id="KW-1185">Reference proteome</keyword>
<evidence type="ECO:0000259" key="7">
    <source>
        <dbReference type="SMART" id="SM00014"/>
    </source>
</evidence>
<proteinExistence type="predicted"/>
<dbReference type="CDD" id="cd03392">
    <property type="entry name" value="PAP2_like_2"/>
    <property type="match status" value="1"/>
</dbReference>
<accession>A0A1G8Q0N3</accession>
<dbReference type="InterPro" id="IPR000326">
    <property type="entry name" value="PAP2/HPO"/>
</dbReference>
<evidence type="ECO:0000256" key="1">
    <source>
        <dbReference type="ARBA" id="ARBA00004651"/>
    </source>
</evidence>
<dbReference type="SMART" id="SM00014">
    <property type="entry name" value="acidPPc"/>
    <property type="match status" value="1"/>
</dbReference>
<reference evidence="9" key="1">
    <citation type="submission" date="2016-10" db="EMBL/GenBank/DDBJ databases">
        <authorList>
            <person name="Varghese N."/>
            <person name="Submissions S."/>
        </authorList>
    </citation>
    <scope>NUCLEOTIDE SEQUENCE [LARGE SCALE GENOMIC DNA]</scope>
    <source>
        <strain evidence="9">CGMCC 1.10783</strain>
    </source>
</reference>
<dbReference type="EMBL" id="FNEI01000006">
    <property type="protein sequence ID" value="SDI98304.1"/>
    <property type="molecule type" value="Genomic_DNA"/>
</dbReference>
<evidence type="ECO:0000256" key="5">
    <source>
        <dbReference type="ARBA" id="ARBA00022989"/>
    </source>
</evidence>
<sequence length="237" mass="25423">MGILQPRRLSPGWTITAAIALLAVAAVFAGMLLPDPRHPPFQGADTGWHDTILGARNAFWDGVNLVLNWAGYTGMFVFHALLGAALLVRRRPKMALFSVVAGVAVTLVVQLLKLLIQRPRPGDAGVFTETYSYPSGHASSTAAFVLAAALLIGRAWAWVLAAVGAVSMMLSRTYLAAHWFSDVVGGACLAAAVVLLLWLPVQEACRSENTEARRILTWKARVSRRRRATGQAGSAPQ</sequence>
<evidence type="ECO:0000313" key="9">
    <source>
        <dbReference type="Proteomes" id="UP000182130"/>
    </source>
</evidence>